<evidence type="ECO:0000256" key="2">
    <source>
        <dbReference type="ARBA" id="ARBA00004574"/>
    </source>
</evidence>
<dbReference type="AlphaFoldDB" id="A0AAD9V7B9"/>
<proteinExistence type="inferred from homology"/>
<organism evidence="10 11">
    <name type="scientific">Acropora cervicornis</name>
    <name type="common">Staghorn coral</name>
    <dbReference type="NCBI Taxonomy" id="6130"/>
    <lineage>
        <taxon>Eukaryota</taxon>
        <taxon>Metazoa</taxon>
        <taxon>Cnidaria</taxon>
        <taxon>Anthozoa</taxon>
        <taxon>Hexacorallia</taxon>
        <taxon>Scleractinia</taxon>
        <taxon>Astrocoeniina</taxon>
        <taxon>Acroporidae</taxon>
        <taxon>Acropora</taxon>
    </lineage>
</organism>
<evidence type="ECO:0000256" key="6">
    <source>
        <dbReference type="ARBA" id="ARBA00022895"/>
    </source>
</evidence>
<dbReference type="Pfam" id="PF02765">
    <property type="entry name" value="POT1"/>
    <property type="match status" value="1"/>
</dbReference>
<keyword evidence="6" id="KW-0779">Telomere</keyword>
<reference evidence="10" key="2">
    <citation type="journal article" date="2023" name="Science">
        <title>Genomic signatures of disease resistance in endangered staghorn corals.</title>
        <authorList>
            <person name="Vollmer S.V."/>
            <person name="Selwyn J.D."/>
            <person name="Despard B.A."/>
            <person name="Roesel C.L."/>
        </authorList>
    </citation>
    <scope>NUCLEOTIDE SEQUENCE</scope>
    <source>
        <strain evidence="10">K2</strain>
    </source>
</reference>
<evidence type="ECO:0000256" key="1">
    <source>
        <dbReference type="ARBA" id="ARBA00004123"/>
    </source>
</evidence>
<dbReference type="InterPro" id="IPR032042">
    <property type="entry name" value="POT1PC"/>
</dbReference>
<dbReference type="InterPro" id="IPR012340">
    <property type="entry name" value="NA-bd_OB-fold"/>
</dbReference>
<dbReference type="InterPro" id="IPR011564">
    <property type="entry name" value="Telomer_end-bd_POT1/Cdc13"/>
</dbReference>
<dbReference type="PANTHER" id="PTHR14513:SF0">
    <property type="entry name" value="PROTECTION OF TELOMERES PROTEIN 1"/>
    <property type="match status" value="1"/>
</dbReference>
<dbReference type="SUPFAM" id="SSF50249">
    <property type="entry name" value="Nucleic acid-binding proteins"/>
    <property type="match status" value="2"/>
</dbReference>
<dbReference type="Gene3D" id="2.40.50.140">
    <property type="entry name" value="Nucleic acid-binding proteins"/>
    <property type="match status" value="3"/>
</dbReference>
<evidence type="ECO:0000256" key="7">
    <source>
        <dbReference type="ARBA" id="ARBA00023125"/>
    </source>
</evidence>
<keyword evidence="8" id="KW-0539">Nucleus</keyword>
<dbReference type="GO" id="GO:0098505">
    <property type="term" value="F:G-rich strand telomeric DNA binding"/>
    <property type="evidence" value="ECO:0007669"/>
    <property type="project" value="TreeGrafter"/>
</dbReference>
<keyword evidence="11" id="KW-1185">Reference proteome</keyword>
<gene>
    <name evidence="10" type="ORF">P5673_013103</name>
</gene>
<keyword evidence="5" id="KW-0158">Chromosome</keyword>
<evidence type="ECO:0000256" key="4">
    <source>
        <dbReference type="ARBA" id="ARBA00015253"/>
    </source>
</evidence>
<dbReference type="InterPro" id="IPR028389">
    <property type="entry name" value="POT1"/>
</dbReference>
<evidence type="ECO:0000256" key="5">
    <source>
        <dbReference type="ARBA" id="ARBA00022454"/>
    </source>
</evidence>
<dbReference type="Proteomes" id="UP001249851">
    <property type="component" value="Unassembled WGS sequence"/>
</dbReference>
<name>A0AAD9V7B9_ACRCE</name>
<evidence type="ECO:0000256" key="3">
    <source>
        <dbReference type="ARBA" id="ARBA00008442"/>
    </source>
</evidence>
<dbReference type="SMART" id="SM00976">
    <property type="entry name" value="Telo_bind"/>
    <property type="match status" value="1"/>
</dbReference>
<comment type="caution">
    <text evidence="10">The sequence shown here is derived from an EMBL/GenBank/DDBJ whole genome shotgun (WGS) entry which is preliminary data.</text>
</comment>
<protein>
    <recommendedName>
        <fullName evidence="4">Protection of telomeres protein 1</fullName>
    </recommendedName>
</protein>
<feature type="domain" description="Telomeric single stranded DNA binding POT1/Cdc13" evidence="9">
    <location>
        <begin position="202"/>
        <end position="337"/>
    </location>
</feature>
<accession>A0AAD9V7B9</accession>
<dbReference type="CDD" id="cd04497">
    <property type="entry name" value="hPOT1_OB1_like"/>
    <property type="match status" value="1"/>
</dbReference>
<comment type="subcellular location">
    <subcellularLocation>
        <location evidence="2">Chromosome</location>
        <location evidence="2">Telomere</location>
    </subcellularLocation>
    <subcellularLocation>
        <location evidence="1">Nucleus</location>
    </subcellularLocation>
</comment>
<dbReference type="EMBL" id="JARQWQ010000025">
    <property type="protein sequence ID" value="KAK2563405.1"/>
    <property type="molecule type" value="Genomic_DNA"/>
</dbReference>
<comment type="similarity">
    <text evidence="3">Belongs to the telombin family.</text>
</comment>
<dbReference type="GO" id="GO:0010521">
    <property type="term" value="F:telomerase inhibitor activity"/>
    <property type="evidence" value="ECO:0007669"/>
    <property type="project" value="TreeGrafter"/>
</dbReference>
<reference evidence="10" key="1">
    <citation type="journal article" date="2023" name="G3 (Bethesda)">
        <title>Whole genome assembly and annotation of the endangered Caribbean coral Acropora cervicornis.</title>
        <authorList>
            <person name="Selwyn J.D."/>
            <person name="Vollmer S.V."/>
        </authorList>
    </citation>
    <scope>NUCLEOTIDE SEQUENCE</scope>
    <source>
        <strain evidence="10">K2</strain>
    </source>
</reference>
<evidence type="ECO:0000313" key="10">
    <source>
        <dbReference type="EMBL" id="KAK2563405.1"/>
    </source>
</evidence>
<evidence type="ECO:0000313" key="11">
    <source>
        <dbReference type="Proteomes" id="UP001249851"/>
    </source>
</evidence>
<keyword evidence="7" id="KW-0238">DNA-binding</keyword>
<sequence>MAGCLNMPVRKRRKTVQLIESDSYLTEIESKYHCITIKDIHEGIDFSVCVIKGVLTKVYPSFRTPRGWMKKVQIRDFIGENQPNPTSGAVNSTSVMSVFLRGSLVERCFFLEERDLFMISGARIEKSAAVGHKFNIVASESEDLRIWILQGPKTKASSVQFAKPEESSDSLGVKMVCDGESIRNELPVKRCKLVLHPEAITYTRLADLKVNGVVNIYGVVKFFKSPFKTKGCDFVCSLSLVDQSFDNLDKSFKCVLFSKSKETLPLIKSVGDIVRFHRLAVSQYQGELQGKFLSDSSWIVFDCNGSDIPQVQSSSSKSYVLAEEEKYIIKELKEWSHRKETLNTKFALTSLQDLSTAQSFVNILCQIVSKGYTTNKAAMLELWDGSVPACQAILVEPIIEQSRVTSDELKHKARKRSVEVFLSPDHISGDVARAGPGDFVCLRNVHIKEIKKERASTPSKMKKEQSRPLVSLEVHRGTICGRGVEILASDDPMVTSSATVKFITEAEAEAEAADIVPEQQDVPESLTTQRDRIPIIQSSKVCEKKQEHDDVNELRFENKLAANVESRALQTSCTITEHPCIPFTSLKDVKACKTVPNKFRCRVKALAHLPSDVRRFVRRSCQTCRYMLAEEQSHSKFSDDGASARCNRCPRCNQDFILVYLFSLVIEDQSALLHVMVFDPDVVAFFPDLPSPQEFAQQISSHEALSEWMITMTRNPSNSLGFVNQDPRGDKRPWLELCIVSYLPHGDKNRGKILYRVFDSTFVGEP</sequence>
<dbReference type="PANTHER" id="PTHR14513">
    <property type="entry name" value="PROTECTION OF TELOMERES 1"/>
    <property type="match status" value="1"/>
</dbReference>
<dbReference type="Pfam" id="PF16686">
    <property type="entry name" value="POT1PC"/>
    <property type="match status" value="1"/>
</dbReference>
<dbReference type="GO" id="GO:0000783">
    <property type="term" value="C:nuclear telomere cap complex"/>
    <property type="evidence" value="ECO:0007669"/>
    <property type="project" value="TreeGrafter"/>
</dbReference>
<dbReference type="GO" id="GO:0016233">
    <property type="term" value="P:telomere capping"/>
    <property type="evidence" value="ECO:0007669"/>
    <property type="project" value="TreeGrafter"/>
</dbReference>
<dbReference type="GO" id="GO:0032210">
    <property type="term" value="P:regulation of telomere maintenance via telomerase"/>
    <property type="evidence" value="ECO:0007669"/>
    <property type="project" value="TreeGrafter"/>
</dbReference>
<evidence type="ECO:0000256" key="8">
    <source>
        <dbReference type="ARBA" id="ARBA00023242"/>
    </source>
</evidence>
<evidence type="ECO:0000259" key="9">
    <source>
        <dbReference type="SMART" id="SM00976"/>
    </source>
</evidence>